<sequence>MKILGVTQGAGLTVYLRLVEMLAREFPTFEGAAYVSDSLAYRSIEPREPSLRDGRLKLLFEWDITSASKHTEPDWDYLREQEQSLGDPVLWNVLLADRRIFFGRACKFRQDYRPRFDHEQMGAILTVALRQIQAFVDDFRPDVVIGFGTATFGDYLLYRIAKVRGIPYLLLKSTKIGNYVSLNDDAVALSAHIKDVLDGRQHLDPTTLDEARRHIRSIRERGVRYEGALKSAAKVRFVSGARGLAAGLVRELKTALDPVVRSDNHVDSTLAHAWHANFRQPLSAAFIRYRLRGAMLQVKDLETVAGYAFFPLHFEPEVSIQVFGRPFQNQIELVRNLALALPAGMLLVVKEHPRSVGFRPLGYYRKLLDIPNVRLVDPQIPTHVVTRGSSLVAVISGSTGLEAAICGKPVLVFGTPTYNALSDRMICRVSNLHSLGSDIRDLLSRYASDETNLEEFVGAHIQGSVPIDLYSVLLRKQGRVNEGRTTMSEEEKRRTDYDQLSRYVVTRISDVAGSKTSD</sequence>
<comment type="caution">
    <text evidence="1">The sequence shown here is derived from an EMBL/GenBank/DDBJ whole genome shotgun (WGS) entry which is preliminary data.</text>
</comment>
<dbReference type="EMBL" id="JAUSUW010000018">
    <property type="protein sequence ID" value="MDQ0423283.1"/>
    <property type="molecule type" value="Genomic_DNA"/>
</dbReference>
<proteinExistence type="predicted"/>
<evidence type="ECO:0000313" key="1">
    <source>
        <dbReference type="EMBL" id="MDQ0423283.1"/>
    </source>
</evidence>
<dbReference type="InterPro" id="IPR007833">
    <property type="entry name" value="Capsule_polysaccharide_synth"/>
</dbReference>
<organism evidence="1 2">
    <name type="scientific">Peteryoungia aggregata LMG 23059</name>
    <dbReference type="NCBI Taxonomy" id="1368425"/>
    <lineage>
        <taxon>Bacteria</taxon>
        <taxon>Pseudomonadati</taxon>
        <taxon>Pseudomonadota</taxon>
        <taxon>Alphaproteobacteria</taxon>
        <taxon>Hyphomicrobiales</taxon>
        <taxon>Rhizobiaceae</taxon>
        <taxon>Peteryoungia</taxon>
    </lineage>
</organism>
<evidence type="ECO:0008006" key="3">
    <source>
        <dbReference type="Google" id="ProtNLM"/>
    </source>
</evidence>
<reference evidence="1 2" key="1">
    <citation type="submission" date="2023-07" db="EMBL/GenBank/DDBJ databases">
        <title>Genomic Encyclopedia of Type Strains, Phase IV (KMG-IV): sequencing the most valuable type-strain genomes for metagenomic binning, comparative biology and taxonomic classification.</title>
        <authorList>
            <person name="Goeker M."/>
        </authorList>
    </citation>
    <scope>NUCLEOTIDE SEQUENCE [LARGE SCALE GENOMIC DNA]</scope>
    <source>
        <strain evidence="1 2">DSM 1111</strain>
    </source>
</reference>
<dbReference type="SUPFAM" id="SSF53756">
    <property type="entry name" value="UDP-Glycosyltransferase/glycogen phosphorylase"/>
    <property type="match status" value="1"/>
</dbReference>
<gene>
    <name evidence="1" type="ORF">J2045_004335</name>
</gene>
<dbReference type="RefSeq" id="WP_307376965.1">
    <property type="nucleotide sequence ID" value="NZ_JAUSUW010000018.1"/>
</dbReference>
<dbReference type="Pfam" id="PF05159">
    <property type="entry name" value="Capsule_synth"/>
    <property type="match status" value="1"/>
</dbReference>
<keyword evidence="2" id="KW-1185">Reference proteome</keyword>
<accession>A0ABU0GDA9</accession>
<protein>
    <recommendedName>
        <fullName evidence="3">Capsule polysaccharide biosynthesis protein</fullName>
    </recommendedName>
</protein>
<name>A0ABU0GDA9_9HYPH</name>
<evidence type="ECO:0000313" key="2">
    <source>
        <dbReference type="Proteomes" id="UP001238496"/>
    </source>
</evidence>
<dbReference type="Proteomes" id="UP001238496">
    <property type="component" value="Unassembled WGS sequence"/>
</dbReference>